<evidence type="ECO:0000256" key="2">
    <source>
        <dbReference type="ARBA" id="ARBA00023163"/>
    </source>
</evidence>
<dbReference type="PANTHER" id="PTHR47424">
    <property type="entry name" value="REGULATORY PROTEIN GAL4"/>
    <property type="match status" value="1"/>
</dbReference>
<sequence length="724" mass="79564">MATSPSLPSGLVASSLPSPDPEHGGNPTPGLSSSQVDLDRSSSRDLAPHEGSRQTASGVAFSPFPMSVEQAPPTHDTPSSLQLLQEAHQARVPPMSRLVKDTKGLYMFIGDSATLSFLQNIRRIVRRSSENCAFVNDPLRHLIVEATPCSGSGSGPDSDRGWIMSSARNPPPRPSVVEAEYLQTWYRRSANCVLLLFDDQDLDHRIREWLQSGNDAATPASSVYYLVFAIGAQTGPQDKDDLAQAFFNYGRYLTVDTLMEDPDIPTIQAFALIAMYLLGASRRNSAFMYLGMAVRAAYALGLHRKDISALYPPDEFQRRERVWKAIRILDLFMSASLGRPPSTAETRNTSSAEDYSACNDLSNIFESVLLDVYAKRVISTEVLDRISKEHRRWAAQSSQGLELDGIPLGGETEIGGQEPNIGLLHLKQTAYWTIILLSLPFLLKMVSSHVDSTVGDHLIDQGKAQPSNQALVFACLESAIGSIDLFQPLLESQSLPKRLPFVMNSIFVSGLVIGAAIFGDLDTNFPLKHSLRLARSALKRFGQHDAIAKRHSVILEHLQDACEEYIEMRTRRKMERHGHLVKGLFGCINTIGEDAPDSVRRSPEKQLKDNSSDDIYASFLPAFCNVGDQGINMGLINLTGSLAQNEATRSIAQTDGTRETDSVQTDDNLATMVPSMSPNMLWFDSLGNNMSLFPVVDAHAIDKDAVDSNSFPPTFISTKTMCQK</sequence>
<feature type="region of interest" description="Disordered" evidence="4">
    <location>
        <begin position="1"/>
        <end position="79"/>
    </location>
</feature>
<dbReference type="Pfam" id="PF04082">
    <property type="entry name" value="Fungal_trans"/>
    <property type="match status" value="1"/>
</dbReference>
<feature type="domain" description="Xylanolytic transcriptional activator regulatory" evidence="5">
    <location>
        <begin position="286"/>
        <end position="356"/>
    </location>
</feature>
<proteinExistence type="predicted"/>
<keyword evidence="1" id="KW-0805">Transcription regulation</keyword>
<keyword evidence="3" id="KW-0539">Nucleus</keyword>
<evidence type="ECO:0000256" key="3">
    <source>
        <dbReference type="ARBA" id="ARBA00023242"/>
    </source>
</evidence>
<evidence type="ECO:0000256" key="1">
    <source>
        <dbReference type="ARBA" id="ARBA00023015"/>
    </source>
</evidence>
<name>A0ABY6UGK2_BIOOC</name>
<dbReference type="EMBL" id="CABFNS010000814">
    <property type="protein sequence ID" value="VUC30140.1"/>
    <property type="molecule type" value="Genomic_DNA"/>
</dbReference>
<dbReference type="SMART" id="SM00906">
    <property type="entry name" value="Fungal_trans"/>
    <property type="match status" value="1"/>
</dbReference>
<protein>
    <recommendedName>
        <fullName evidence="5">Xylanolytic transcriptional activator regulatory domain-containing protein</fullName>
    </recommendedName>
</protein>
<evidence type="ECO:0000313" key="7">
    <source>
        <dbReference type="Proteomes" id="UP000766486"/>
    </source>
</evidence>
<dbReference type="InterPro" id="IPR051127">
    <property type="entry name" value="Fungal_SecMet_Regulators"/>
</dbReference>
<dbReference type="Proteomes" id="UP000766486">
    <property type="component" value="Unassembled WGS sequence"/>
</dbReference>
<dbReference type="PANTHER" id="PTHR47424:SF9">
    <property type="entry name" value="TAH-2"/>
    <property type="match status" value="1"/>
</dbReference>
<organism evidence="6 7">
    <name type="scientific">Bionectria ochroleuca</name>
    <name type="common">Gliocladium roseum</name>
    <dbReference type="NCBI Taxonomy" id="29856"/>
    <lineage>
        <taxon>Eukaryota</taxon>
        <taxon>Fungi</taxon>
        <taxon>Dikarya</taxon>
        <taxon>Ascomycota</taxon>
        <taxon>Pezizomycotina</taxon>
        <taxon>Sordariomycetes</taxon>
        <taxon>Hypocreomycetidae</taxon>
        <taxon>Hypocreales</taxon>
        <taxon>Bionectriaceae</taxon>
        <taxon>Clonostachys</taxon>
    </lineage>
</organism>
<reference evidence="6 7" key="1">
    <citation type="submission" date="2019-06" db="EMBL/GenBank/DDBJ databases">
        <authorList>
            <person name="Broberg M."/>
        </authorList>
    </citation>
    <scope>NUCLEOTIDE SEQUENCE [LARGE SCALE GENOMIC DNA]</scope>
</reference>
<keyword evidence="7" id="KW-1185">Reference proteome</keyword>
<gene>
    <name evidence="6" type="ORF">CLO192961_LOCUS278472</name>
</gene>
<evidence type="ECO:0000313" key="6">
    <source>
        <dbReference type="EMBL" id="VUC30140.1"/>
    </source>
</evidence>
<evidence type="ECO:0000259" key="5">
    <source>
        <dbReference type="SMART" id="SM00906"/>
    </source>
</evidence>
<feature type="compositionally biased region" description="Basic and acidic residues" evidence="4">
    <location>
        <begin position="37"/>
        <end position="52"/>
    </location>
</feature>
<dbReference type="InterPro" id="IPR007219">
    <property type="entry name" value="XnlR_reg_dom"/>
</dbReference>
<comment type="caution">
    <text evidence="6">The sequence shown here is derived from an EMBL/GenBank/DDBJ whole genome shotgun (WGS) entry which is preliminary data.</text>
</comment>
<dbReference type="CDD" id="cd12148">
    <property type="entry name" value="fungal_TF_MHR"/>
    <property type="match status" value="1"/>
</dbReference>
<keyword evidence="2" id="KW-0804">Transcription</keyword>
<accession>A0ABY6UGK2</accession>
<evidence type="ECO:0000256" key="4">
    <source>
        <dbReference type="SAM" id="MobiDB-lite"/>
    </source>
</evidence>